<comment type="caution">
    <text evidence="8">The sequence shown here is derived from an EMBL/GenBank/DDBJ whole genome shotgun (WGS) entry which is preliminary data.</text>
</comment>
<proteinExistence type="inferred from homology"/>
<dbReference type="PANTHER" id="PTHR43667:SF1">
    <property type="entry name" value="CYCLOPROPANE-FATTY-ACYL-PHOSPHOLIPID SYNTHASE"/>
    <property type="match status" value="1"/>
</dbReference>
<protein>
    <recommendedName>
        <fullName evidence="7">Methyltransferase type 12 domain-containing protein</fullName>
    </recommendedName>
</protein>
<accession>A0ABP7V4S6</accession>
<keyword evidence="4" id="KW-0949">S-adenosyl-L-methionine</keyword>
<dbReference type="SUPFAM" id="SSF53335">
    <property type="entry name" value="S-adenosyl-L-methionine-dependent methyltransferases"/>
    <property type="match status" value="1"/>
</dbReference>
<dbReference type="InterPro" id="IPR008407">
    <property type="entry name" value="Brnchd-chn_aa_trnsp_AzlD"/>
</dbReference>
<evidence type="ECO:0000259" key="7">
    <source>
        <dbReference type="Pfam" id="PF08242"/>
    </source>
</evidence>
<dbReference type="PANTHER" id="PTHR43667">
    <property type="entry name" value="CYCLOPROPANE-FATTY-ACYL-PHOSPHOLIPID SYNTHASE"/>
    <property type="match status" value="1"/>
</dbReference>
<evidence type="ECO:0000313" key="9">
    <source>
        <dbReference type="Proteomes" id="UP001499984"/>
    </source>
</evidence>
<keyword evidence="6" id="KW-1133">Transmembrane helix</keyword>
<comment type="similarity">
    <text evidence="1">Belongs to the CFA/CMAS family.</text>
</comment>
<dbReference type="Proteomes" id="UP001499984">
    <property type="component" value="Unassembled WGS sequence"/>
</dbReference>
<evidence type="ECO:0000256" key="3">
    <source>
        <dbReference type="ARBA" id="ARBA00022679"/>
    </source>
</evidence>
<keyword evidence="9" id="KW-1185">Reference proteome</keyword>
<dbReference type="InterPro" id="IPR013217">
    <property type="entry name" value="Methyltransf_12"/>
</dbReference>
<evidence type="ECO:0000256" key="4">
    <source>
        <dbReference type="ARBA" id="ARBA00022691"/>
    </source>
</evidence>
<sequence length="379" mass="42369">MPDARYTIAAVLVTAAVTRALRALPFAALAPLRASTSVLYLSTRMPAGIMVILVVRCLRDLSLTQPRVLAPLSALALTVGLHLWRRNALLSILGGTALLVAVTSTVFARLGAPRPQEGTIDMPAKNLTANRAALGHRLAYALRHPDRVPRHLARTARDIWLRSRHPDHVSYYRAVMRSDTRADPDAAVGSHSRERWLALGAMQFDYLVGHGLRPEHRMLEIGCGNLRGGWRFIRHLDPGHYYGIDISPDILFAAQDTVVEMGLQQRLPMLTPVRDLTLRFLPDAHFDVVHAHSVFSHSPLPVIEECLANVGRVLAPGGWFDFTFDRTEGEEHQVLREDFYYRTETLVALAEKHGLRARFMTDWEALPHGQSKIRVTHAE</sequence>
<evidence type="ECO:0000256" key="5">
    <source>
        <dbReference type="ARBA" id="ARBA00023098"/>
    </source>
</evidence>
<evidence type="ECO:0000313" key="8">
    <source>
        <dbReference type="EMBL" id="GAA4059588.1"/>
    </source>
</evidence>
<evidence type="ECO:0000256" key="2">
    <source>
        <dbReference type="ARBA" id="ARBA00022603"/>
    </source>
</evidence>
<name>A0ABP7V4S6_9ACTN</name>
<dbReference type="InterPro" id="IPR050723">
    <property type="entry name" value="CFA/CMAS"/>
</dbReference>
<keyword evidence="5" id="KW-0443">Lipid metabolism</keyword>
<dbReference type="Pfam" id="PF05437">
    <property type="entry name" value="AzlD"/>
    <property type="match status" value="1"/>
</dbReference>
<evidence type="ECO:0000256" key="6">
    <source>
        <dbReference type="SAM" id="Phobius"/>
    </source>
</evidence>
<dbReference type="EMBL" id="BAAAZY010000010">
    <property type="protein sequence ID" value="GAA4059588.1"/>
    <property type="molecule type" value="Genomic_DNA"/>
</dbReference>
<feature type="domain" description="Methyltransferase type 12" evidence="7">
    <location>
        <begin position="219"/>
        <end position="320"/>
    </location>
</feature>
<organism evidence="8 9">
    <name type="scientific">Streptomyces shaanxiensis</name>
    <dbReference type="NCBI Taxonomy" id="653357"/>
    <lineage>
        <taxon>Bacteria</taxon>
        <taxon>Bacillati</taxon>
        <taxon>Actinomycetota</taxon>
        <taxon>Actinomycetes</taxon>
        <taxon>Kitasatosporales</taxon>
        <taxon>Streptomycetaceae</taxon>
        <taxon>Streptomyces</taxon>
    </lineage>
</organism>
<evidence type="ECO:0000256" key="1">
    <source>
        <dbReference type="ARBA" id="ARBA00010815"/>
    </source>
</evidence>
<feature type="transmembrane region" description="Helical" evidence="6">
    <location>
        <begin position="90"/>
        <end position="112"/>
    </location>
</feature>
<keyword evidence="3" id="KW-0808">Transferase</keyword>
<keyword evidence="6" id="KW-0472">Membrane</keyword>
<keyword evidence="2" id="KW-0489">Methyltransferase</keyword>
<gene>
    <name evidence="8" type="ORF">GCM10022233_35790</name>
</gene>
<dbReference type="CDD" id="cd02440">
    <property type="entry name" value="AdoMet_MTases"/>
    <property type="match status" value="1"/>
</dbReference>
<keyword evidence="6" id="KW-0812">Transmembrane</keyword>
<reference evidence="9" key="1">
    <citation type="journal article" date="2019" name="Int. J. Syst. Evol. Microbiol.">
        <title>The Global Catalogue of Microorganisms (GCM) 10K type strain sequencing project: providing services to taxonomists for standard genome sequencing and annotation.</title>
        <authorList>
            <consortium name="The Broad Institute Genomics Platform"/>
            <consortium name="The Broad Institute Genome Sequencing Center for Infectious Disease"/>
            <person name="Wu L."/>
            <person name="Ma J."/>
        </authorList>
    </citation>
    <scope>NUCLEOTIDE SEQUENCE [LARGE SCALE GENOMIC DNA]</scope>
    <source>
        <strain evidence="9">JCM 16925</strain>
    </source>
</reference>
<dbReference type="Pfam" id="PF08242">
    <property type="entry name" value="Methyltransf_12"/>
    <property type="match status" value="1"/>
</dbReference>
<dbReference type="Gene3D" id="3.40.50.150">
    <property type="entry name" value="Vaccinia Virus protein VP39"/>
    <property type="match status" value="1"/>
</dbReference>
<dbReference type="InterPro" id="IPR029063">
    <property type="entry name" value="SAM-dependent_MTases_sf"/>
</dbReference>